<evidence type="ECO:0000313" key="3">
    <source>
        <dbReference type="Proteomes" id="UP000011518"/>
    </source>
</evidence>
<dbReference type="InParanoid" id="L9KK98"/>
<reference evidence="3" key="1">
    <citation type="submission" date="2012-07" db="EMBL/GenBank/DDBJ databases">
        <title>Genome of the Chinese tree shrew, a rising model animal genetically related to primates.</title>
        <authorList>
            <person name="Zhang G."/>
            <person name="Fan Y."/>
            <person name="Yao Y."/>
            <person name="Huang Z."/>
        </authorList>
    </citation>
    <scope>NUCLEOTIDE SEQUENCE [LARGE SCALE GENOMIC DNA]</scope>
</reference>
<reference evidence="3" key="2">
    <citation type="journal article" date="2013" name="Nat. Commun.">
        <title>Genome of the Chinese tree shrew.</title>
        <authorList>
            <person name="Fan Y."/>
            <person name="Huang Z.Y."/>
            <person name="Cao C.C."/>
            <person name="Chen C.S."/>
            <person name="Chen Y.X."/>
            <person name="Fan D.D."/>
            <person name="He J."/>
            <person name="Hou H.L."/>
            <person name="Hu L."/>
            <person name="Hu X.T."/>
            <person name="Jiang X.T."/>
            <person name="Lai R."/>
            <person name="Lang Y.S."/>
            <person name="Liang B."/>
            <person name="Liao S.G."/>
            <person name="Mu D."/>
            <person name="Ma Y.Y."/>
            <person name="Niu Y.Y."/>
            <person name="Sun X.Q."/>
            <person name="Xia J.Q."/>
            <person name="Xiao J."/>
            <person name="Xiong Z.Q."/>
            <person name="Xu L."/>
            <person name="Yang L."/>
            <person name="Zhang Y."/>
            <person name="Zhao W."/>
            <person name="Zhao X.D."/>
            <person name="Zheng Y.T."/>
            <person name="Zhou J.M."/>
            <person name="Zhu Y.B."/>
            <person name="Zhang G.J."/>
            <person name="Wang J."/>
            <person name="Yao Y.G."/>
        </authorList>
    </citation>
    <scope>NUCLEOTIDE SEQUENCE [LARGE SCALE GENOMIC DNA]</scope>
</reference>
<accession>L9KK98</accession>
<protein>
    <submittedName>
        <fullName evidence="2">Uncharacterized protein</fullName>
    </submittedName>
</protein>
<name>L9KK98_TUPCH</name>
<feature type="region of interest" description="Disordered" evidence="1">
    <location>
        <begin position="35"/>
        <end position="60"/>
    </location>
</feature>
<organism evidence="2 3">
    <name type="scientific">Tupaia chinensis</name>
    <name type="common">Chinese tree shrew</name>
    <name type="synonym">Tupaia belangeri chinensis</name>
    <dbReference type="NCBI Taxonomy" id="246437"/>
    <lineage>
        <taxon>Eukaryota</taxon>
        <taxon>Metazoa</taxon>
        <taxon>Chordata</taxon>
        <taxon>Craniata</taxon>
        <taxon>Vertebrata</taxon>
        <taxon>Euteleostomi</taxon>
        <taxon>Mammalia</taxon>
        <taxon>Eutheria</taxon>
        <taxon>Euarchontoglires</taxon>
        <taxon>Scandentia</taxon>
        <taxon>Tupaiidae</taxon>
        <taxon>Tupaia</taxon>
    </lineage>
</organism>
<proteinExistence type="predicted"/>
<gene>
    <name evidence="2" type="ORF">TREES_T100001652</name>
</gene>
<sequence length="136" mass="14271">MSWTTGRRLPSTVSEKNGIFSSQLLFPFQMENVSGELPKKPAQPEQPPDFGLQAPSFNPRPTCEAHALTSNAPRGALAGVGVSVVPVPGAPALLSPALARSATECENFILQTEQSVGRKEPGPGKGRQSPPRGTVA</sequence>
<feature type="region of interest" description="Disordered" evidence="1">
    <location>
        <begin position="110"/>
        <end position="136"/>
    </location>
</feature>
<dbReference type="EMBL" id="KB320797">
    <property type="protein sequence ID" value="ELW62914.1"/>
    <property type="molecule type" value="Genomic_DNA"/>
</dbReference>
<evidence type="ECO:0000256" key="1">
    <source>
        <dbReference type="SAM" id="MobiDB-lite"/>
    </source>
</evidence>
<evidence type="ECO:0000313" key="2">
    <source>
        <dbReference type="EMBL" id="ELW62914.1"/>
    </source>
</evidence>
<dbReference type="Proteomes" id="UP000011518">
    <property type="component" value="Unassembled WGS sequence"/>
</dbReference>
<keyword evidence="3" id="KW-1185">Reference proteome</keyword>
<dbReference type="AlphaFoldDB" id="L9KK98"/>